<dbReference type="PANTHER" id="PTHR12642">
    <property type="entry name" value="RIBOSOME BIOGENESIS PROTEIN NSA2 HOMOLOG"/>
    <property type="match status" value="1"/>
</dbReference>
<accession>A0A899FYL4</accession>
<keyword evidence="8" id="KW-0687">Ribonucleoprotein</keyword>
<evidence type="ECO:0000259" key="9">
    <source>
        <dbReference type="PROSITE" id="PS51914"/>
    </source>
</evidence>
<name>A0A899FYL4_9ASCO</name>
<comment type="function">
    <text evidence="8">Involved in the biogenesis of the 60S ribosomal subunit. May play a part in the quality control of pre-60S particles.</text>
</comment>
<keyword evidence="7 8" id="KW-0539">Nucleus</keyword>
<evidence type="ECO:0000256" key="3">
    <source>
        <dbReference type="ARBA" id="ARBA00022517"/>
    </source>
</evidence>
<dbReference type="EMBL" id="CP054533">
    <property type="protein sequence ID" value="QSL64369.1"/>
    <property type="molecule type" value="Genomic_DNA"/>
</dbReference>
<dbReference type="InterPro" id="IPR022309">
    <property type="entry name" value="Ribosomal_Se8/biogenesis_NSA2"/>
</dbReference>
<proteinExistence type="inferred from homology"/>
<dbReference type="InterPro" id="IPR012913">
    <property type="entry name" value="OS9-like_dom"/>
</dbReference>
<dbReference type="InterPro" id="IPR044865">
    <property type="entry name" value="MRH_dom"/>
</dbReference>
<dbReference type="SUPFAM" id="SSF50911">
    <property type="entry name" value="Mannose 6-phosphate receptor domain"/>
    <property type="match status" value="1"/>
</dbReference>
<dbReference type="CDD" id="cd11381">
    <property type="entry name" value="NSA2"/>
    <property type="match status" value="1"/>
</dbReference>
<comment type="similarity">
    <text evidence="2 8">Belongs to the eukaryotic ribosomal protein eS8 family. Ribosome biogenesis protein NSA2 subfamily.</text>
</comment>
<dbReference type="GO" id="GO:0005730">
    <property type="term" value="C:nucleolus"/>
    <property type="evidence" value="ECO:0007669"/>
    <property type="project" value="UniProtKB-SubCell"/>
</dbReference>
<keyword evidence="4 8" id="KW-0698">rRNA processing</keyword>
<feature type="domain" description="MRH" evidence="9">
    <location>
        <begin position="362"/>
        <end position="493"/>
    </location>
</feature>
<organism evidence="10 11">
    <name type="scientific">Pneumocystis wakefieldiae</name>
    <dbReference type="NCBI Taxonomy" id="38082"/>
    <lineage>
        <taxon>Eukaryota</taxon>
        <taxon>Fungi</taxon>
        <taxon>Dikarya</taxon>
        <taxon>Ascomycota</taxon>
        <taxon>Taphrinomycotina</taxon>
        <taxon>Pneumocystomycetes</taxon>
        <taxon>Pneumocystaceae</taxon>
        <taxon>Pneumocystis</taxon>
    </lineage>
</organism>
<sequence>MPQGDYIENHIKKRGRRLNFEERKSKRQAYLLHKKSEYARKLRGIKAKIYNKERRNQNIQMRKLIKRHEERNIREKEAGSIPDGAVPTYLLDRADQKHAKMLSNMVKQKRKDRAERYSVHLPKVRGISEEEIFKVIKTGKSKKKSWKRLITKATFVGEGFTRKPVKYESRPMALRQKKANVTHPKLAVTMQFPILGVKKNPQSPMYTQLGVLTKGTIIEVNVSEMGLVTPGGKVVWGKYAQITNNPENDDLVLWIILPFIHIYGFSVYDDILSQPRYQINFKEMPISREVANDRLLNENKTHENDIEYEILKRKNQEYLCAIPKASDQLIENEETPEEKDKKDEEANKALEKGLKLLSSMENTCIYYLEGWWTYVFCYNKYAKQFHQTEWDGTQRGLRMLENQSENYYFLGKLNATTKKKEIELPSKIGYNGDSYYISQRMHGGTYCSLIQDNRHIEIQYICEPDTYDKIVFISEISTCSYKMIIHTSKLCKESFFNKISNKDIHVISCEKILNNTEYDKLMKVLFPKTPNNLRLEHFFSNINIKNIAKQKRKKRIKRNENKFNSSYRYKNIDEKTEKKNIVEKRFIY</sequence>
<dbReference type="GO" id="GO:0005737">
    <property type="term" value="C:cytoplasm"/>
    <property type="evidence" value="ECO:0007669"/>
    <property type="project" value="UniProtKB-ARBA"/>
</dbReference>
<evidence type="ECO:0000256" key="1">
    <source>
        <dbReference type="ARBA" id="ARBA00004604"/>
    </source>
</evidence>
<gene>
    <name evidence="10" type="ORF">MERGE_001670</name>
</gene>
<dbReference type="Gene3D" id="2.40.10.310">
    <property type="match status" value="1"/>
</dbReference>
<dbReference type="Pfam" id="PF07915">
    <property type="entry name" value="PRKCSH"/>
    <property type="match status" value="1"/>
</dbReference>
<dbReference type="GO" id="GO:0030684">
    <property type="term" value="C:preribosome"/>
    <property type="evidence" value="ECO:0007669"/>
    <property type="project" value="UniProtKB-ARBA"/>
</dbReference>
<dbReference type="AlphaFoldDB" id="A0A899FYL4"/>
<dbReference type="FunFam" id="2.40.10.310:FF:000001">
    <property type="entry name" value="NSA2, ribosome biogenesis homolog"/>
    <property type="match status" value="1"/>
</dbReference>
<reference evidence="10" key="1">
    <citation type="submission" date="2020-06" db="EMBL/GenBank/DDBJ databases">
        <title>Genomes of multiple members of Pneumocystis genus reveal paths to human pathogen Pneumocystis jirovecii.</title>
        <authorList>
            <person name="Cisse O.H."/>
            <person name="Ma L."/>
            <person name="Dekker J."/>
            <person name="Khil P."/>
            <person name="Jo J."/>
            <person name="Brenchley J."/>
            <person name="Blair R."/>
            <person name="Pahar B."/>
            <person name="Chabe M."/>
            <person name="Van Rompay K.A."/>
            <person name="Keesler R."/>
            <person name="Sukura A."/>
            <person name="Hirsch V."/>
            <person name="Kutty G."/>
            <person name="Liu Y."/>
            <person name="Peng L."/>
            <person name="Chen J."/>
            <person name="Song J."/>
            <person name="Weissenbacher-Lang C."/>
            <person name="Xu J."/>
            <person name="Upham N.S."/>
            <person name="Stajich J.E."/>
            <person name="Cuomo C.A."/>
            <person name="Cushion M.T."/>
            <person name="Kovacs J.A."/>
        </authorList>
    </citation>
    <scope>NUCLEOTIDE SEQUENCE</scope>
    <source>
        <strain evidence="10">2A</strain>
    </source>
</reference>
<comment type="subunit">
    <text evidence="8">Component of the pre-66S ribosomal particle.</text>
</comment>
<dbReference type="OrthoDB" id="448954at2759"/>
<keyword evidence="11" id="KW-1185">Reference proteome</keyword>
<dbReference type="InterPro" id="IPR009011">
    <property type="entry name" value="Man6P_isomerase_rcpt-bd_dom_sf"/>
</dbReference>
<evidence type="ECO:0000256" key="7">
    <source>
        <dbReference type="ARBA" id="ARBA00023242"/>
    </source>
</evidence>
<keyword evidence="5" id="KW-0732">Signal</keyword>
<dbReference type="GO" id="GO:0012505">
    <property type="term" value="C:endomembrane system"/>
    <property type="evidence" value="ECO:0007669"/>
    <property type="project" value="UniProtKB-ARBA"/>
</dbReference>
<evidence type="ECO:0000256" key="6">
    <source>
        <dbReference type="ARBA" id="ARBA00023157"/>
    </source>
</evidence>
<dbReference type="GO" id="GO:0006364">
    <property type="term" value="P:rRNA processing"/>
    <property type="evidence" value="ECO:0007669"/>
    <property type="project" value="UniProtKB-KW"/>
</dbReference>
<dbReference type="Pfam" id="PF01201">
    <property type="entry name" value="Ribosomal_S8e"/>
    <property type="match status" value="1"/>
</dbReference>
<evidence type="ECO:0000313" key="10">
    <source>
        <dbReference type="EMBL" id="QSL64369.1"/>
    </source>
</evidence>
<dbReference type="GO" id="GO:0042273">
    <property type="term" value="P:ribosomal large subunit biogenesis"/>
    <property type="evidence" value="ECO:0007669"/>
    <property type="project" value="UniProtKB-ARBA"/>
</dbReference>
<evidence type="ECO:0000256" key="5">
    <source>
        <dbReference type="ARBA" id="ARBA00022729"/>
    </source>
</evidence>
<keyword evidence="6" id="KW-1015">Disulfide bond</keyword>
<dbReference type="InterPro" id="IPR039411">
    <property type="entry name" value="NSA2_fam"/>
</dbReference>
<dbReference type="PROSITE" id="PS51914">
    <property type="entry name" value="MRH"/>
    <property type="match status" value="1"/>
</dbReference>
<evidence type="ECO:0000256" key="4">
    <source>
        <dbReference type="ARBA" id="ARBA00022552"/>
    </source>
</evidence>
<evidence type="ECO:0000313" key="11">
    <source>
        <dbReference type="Proteomes" id="UP000663699"/>
    </source>
</evidence>
<dbReference type="Proteomes" id="UP000663699">
    <property type="component" value="Chromosome 2"/>
</dbReference>
<protein>
    <recommendedName>
        <fullName evidence="8">Ribosome biogenesis protein NSA2 homolog</fullName>
    </recommendedName>
</protein>
<dbReference type="Gene3D" id="2.70.130.10">
    <property type="entry name" value="Mannose-6-phosphate receptor binding domain"/>
    <property type="match status" value="1"/>
</dbReference>
<evidence type="ECO:0000256" key="2">
    <source>
        <dbReference type="ARBA" id="ARBA00005424"/>
    </source>
</evidence>
<comment type="subcellular location">
    <subcellularLocation>
        <location evidence="1 8">Nucleus</location>
        <location evidence="1 8">Nucleolus</location>
    </subcellularLocation>
</comment>
<evidence type="ECO:0000256" key="8">
    <source>
        <dbReference type="RuleBase" id="RU367114"/>
    </source>
</evidence>
<keyword evidence="3 8" id="KW-0690">Ribosome biogenesis</keyword>